<gene>
    <name evidence="1" type="ORF">AVEN_135952_1</name>
</gene>
<keyword evidence="2" id="KW-1185">Reference proteome</keyword>
<dbReference type="EMBL" id="BGPR01055976">
    <property type="protein sequence ID" value="GBO32510.1"/>
    <property type="molecule type" value="Genomic_DNA"/>
</dbReference>
<evidence type="ECO:0000313" key="2">
    <source>
        <dbReference type="Proteomes" id="UP000499080"/>
    </source>
</evidence>
<sequence>MTATIMPGRDMHPSPVRQTAAACNTCRAAILRMQHRKEVFSSLLTVGGILCKEETEAYEIFLTIAMICGFHLSMMNLSTSDYVDNTIEITSNTTVKEEINGN</sequence>
<comment type="caution">
    <text evidence="1">The sequence shown here is derived from an EMBL/GenBank/DDBJ whole genome shotgun (WGS) entry which is preliminary data.</text>
</comment>
<dbReference type="AlphaFoldDB" id="A0A4Y2W8Q4"/>
<protein>
    <submittedName>
        <fullName evidence="1">Uncharacterized protein</fullName>
    </submittedName>
</protein>
<evidence type="ECO:0000313" key="1">
    <source>
        <dbReference type="EMBL" id="GBO32510.1"/>
    </source>
</evidence>
<accession>A0A4Y2W8Q4</accession>
<reference evidence="1 2" key="1">
    <citation type="journal article" date="2019" name="Sci. Rep.">
        <title>Orb-weaving spider Araneus ventricosus genome elucidates the spidroin gene catalogue.</title>
        <authorList>
            <person name="Kono N."/>
            <person name="Nakamura H."/>
            <person name="Ohtoshi R."/>
            <person name="Moran D.A.P."/>
            <person name="Shinohara A."/>
            <person name="Yoshida Y."/>
            <person name="Fujiwara M."/>
            <person name="Mori M."/>
            <person name="Tomita M."/>
            <person name="Arakawa K."/>
        </authorList>
    </citation>
    <scope>NUCLEOTIDE SEQUENCE [LARGE SCALE GENOMIC DNA]</scope>
</reference>
<organism evidence="1 2">
    <name type="scientific">Araneus ventricosus</name>
    <name type="common">Orbweaver spider</name>
    <name type="synonym">Epeira ventricosa</name>
    <dbReference type="NCBI Taxonomy" id="182803"/>
    <lineage>
        <taxon>Eukaryota</taxon>
        <taxon>Metazoa</taxon>
        <taxon>Ecdysozoa</taxon>
        <taxon>Arthropoda</taxon>
        <taxon>Chelicerata</taxon>
        <taxon>Arachnida</taxon>
        <taxon>Araneae</taxon>
        <taxon>Araneomorphae</taxon>
        <taxon>Entelegynae</taxon>
        <taxon>Araneoidea</taxon>
        <taxon>Araneidae</taxon>
        <taxon>Araneus</taxon>
    </lineage>
</organism>
<dbReference type="Proteomes" id="UP000499080">
    <property type="component" value="Unassembled WGS sequence"/>
</dbReference>
<proteinExistence type="predicted"/>
<name>A0A4Y2W8Q4_ARAVE</name>